<feature type="signal peptide" evidence="1">
    <location>
        <begin position="1"/>
        <end position="20"/>
    </location>
</feature>
<organism evidence="3 4">
    <name type="scientific">Hyphomonas jannaschiana VP2</name>
    <dbReference type="NCBI Taxonomy" id="1280952"/>
    <lineage>
        <taxon>Bacteria</taxon>
        <taxon>Pseudomonadati</taxon>
        <taxon>Pseudomonadota</taxon>
        <taxon>Alphaproteobacteria</taxon>
        <taxon>Hyphomonadales</taxon>
        <taxon>Hyphomonadaceae</taxon>
        <taxon>Hyphomonas</taxon>
    </lineage>
</organism>
<sequence>MLRALIVLWGLASLAFAASAETRYALLIGNEDYPPTVGQLTLPHEDVENMRAGLMQAGFPAEHIKVLRDATQTDINLAVAQLSSDLRAAGEDSIGFFYYSGHGGSAESAGQRANYLIPAKSPITGAEQLPILGVPVNSIVDALAASDAKAIFIVSDACRNTLPFTSSKGGAADKGMVRVPRKKGLYIAFATADGATTPDDGLFSRALSKRLPQKGLSADRAFTLALREVAAARPGNAMPFTADGLTEDICFAGCEPAPTPATAGSEDLAFLTAKRTNTIAGWLEFIEAWPHSSFIPSAQDGIVDQLFKDTEEAKSYNGPYDTLSGPPALLEAVLHGGEVSAQRDQLEMAAVFFRVACFSGLGRACPVLANAIQQGYANDEFRKSDGSLDFDARREAEVSSYQIGCALGDRTSCDWLRGNGLRIPEPCMAYEGDEAYNFCEENEITPVAVSPQ</sequence>
<dbReference type="PATRIC" id="fig|1280952.3.peg.347"/>
<dbReference type="STRING" id="1280952.HJA_01710"/>
<dbReference type="GO" id="GO:0006508">
    <property type="term" value="P:proteolysis"/>
    <property type="evidence" value="ECO:0007669"/>
    <property type="project" value="InterPro"/>
</dbReference>
<dbReference type="eggNOG" id="COG4249">
    <property type="taxonomic scope" value="Bacteria"/>
</dbReference>
<dbReference type="SUPFAM" id="SSF52129">
    <property type="entry name" value="Caspase-like"/>
    <property type="match status" value="1"/>
</dbReference>
<feature type="chain" id="PRO_5001573061" evidence="1">
    <location>
        <begin position="21"/>
        <end position="452"/>
    </location>
</feature>
<evidence type="ECO:0000313" key="3">
    <source>
        <dbReference type="EMBL" id="KCZ91214.1"/>
    </source>
</evidence>
<gene>
    <name evidence="3" type="ORF">HJA_01710</name>
</gene>
<dbReference type="Gene3D" id="3.40.50.1460">
    <property type="match status" value="1"/>
</dbReference>
<dbReference type="EMBL" id="ARYJ01000001">
    <property type="protein sequence ID" value="KCZ91214.1"/>
    <property type="molecule type" value="Genomic_DNA"/>
</dbReference>
<dbReference type="PANTHER" id="PTHR22576">
    <property type="entry name" value="MUCOSA ASSOCIATED LYMPHOID TISSUE LYMPHOMA TRANSLOCATION PROTEIN 1/PARACASPASE"/>
    <property type="match status" value="1"/>
</dbReference>
<dbReference type="RefSeq" id="WP_035577391.1">
    <property type="nucleotide sequence ID" value="NZ_ARYJ01000001.1"/>
</dbReference>
<evidence type="ECO:0000313" key="4">
    <source>
        <dbReference type="Proteomes" id="UP000024816"/>
    </source>
</evidence>
<dbReference type="GO" id="GO:0004197">
    <property type="term" value="F:cysteine-type endopeptidase activity"/>
    <property type="evidence" value="ECO:0007669"/>
    <property type="project" value="InterPro"/>
</dbReference>
<comment type="caution">
    <text evidence="3">The sequence shown here is derived from an EMBL/GenBank/DDBJ whole genome shotgun (WGS) entry which is preliminary data.</text>
</comment>
<dbReference type="InterPro" id="IPR011600">
    <property type="entry name" value="Pept_C14_caspase"/>
</dbReference>
<reference evidence="3 4" key="1">
    <citation type="journal article" date="2014" name="Antonie Van Leeuwenhoek">
        <title>Hyphomonas beringensis sp. nov. and Hyphomonas chukchiensis sp. nov., isolated from surface seawater of the Bering Sea and Chukchi Sea.</title>
        <authorList>
            <person name="Li C."/>
            <person name="Lai Q."/>
            <person name="Li G."/>
            <person name="Dong C."/>
            <person name="Wang J."/>
            <person name="Liao Y."/>
            <person name="Shao Z."/>
        </authorList>
    </citation>
    <scope>NUCLEOTIDE SEQUENCE [LARGE SCALE GENOMIC DNA]</scope>
    <source>
        <strain evidence="3 4">VP2</strain>
    </source>
</reference>
<name>A0A059FKN5_9PROT</name>
<dbReference type="AlphaFoldDB" id="A0A059FKN5"/>
<dbReference type="Pfam" id="PF00656">
    <property type="entry name" value="Peptidase_C14"/>
    <property type="match status" value="1"/>
</dbReference>
<dbReference type="InterPro" id="IPR052039">
    <property type="entry name" value="Caspase-related_regulators"/>
</dbReference>
<evidence type="ECO:0000256" key="1">
    <source>
        <dbReference type="SAM" id="SignalP"/>
    </source>
</evidence>
<dbReference type="PANTHER" id="PTHR22576:SF37">
    <property type="entry name" value="MUCOSA-ASSOCIATED LYMPHOID TISSUE LYMPHOMA TRANSLOCATION PROTEIN 1"/>
    <property type="match status" value="1"/>
</dbReference>
<keyword evidence="1" id="KW-0732">Signal</keyword>
<proteinExistence type="predicted"/>
<accession>A0A059FKN5</accession>
<protein>
    <submittedName>
        <fullName evidence="3">Peptidase C14 caspase catalytic subunit p20</fullName>
    </submittedName>
</protein>
<feature type="domain" description="Peptidase C14 caspase" evidence="2">
    <location>
        <begin position="22"/>
        <end position="246"/>
    </location>
</feature>
<evidence type="ECO:0000259" key="2">
    <source>
        <dbReference type="Pfam" id="PF00656"/>
    </source>
</evidence>
<dbReference type="Proteomes" id="UP000024816">
    <property type="component" value="Unassembled WGS sequence"/>
</dbReference>
<dbReference type="OrthoDB" id="7616061at2"/>
<keyword evidence="4" id="KW-1185">Reference proteome</keyword>
<dbReference type="InterPro" id="IPR029030">
    <property type="entry name" value="Caspase-like_dom_sf"/>
</dbReference>